<name>A0A2K8NR85_9MOLU</name>
<proteinExistence type="predicted"/>
<protein>
    <submittedName>
        <fullName evidence="1">Uncharacterized protein</fullName>
    </submittedName>
</protein>
<dbReference type="KEGG" id="efr:EFREU_v1c03030"/>
<evidence type="ECO:0000313" key="2">
    <source>
        <dbReference type="Proteomes" id="UP000232222"/>
    </source>
</evidence>
<dbReference type="AlphaFoldDB" id="A0A2K8NR85"/>
<dbReference type="EMBL" id="CP024962">
    <property type="protein sequence ID" value="ATZ16329.1"/>
    <property type="molecule type" value="Genomic_DNA"/>
</dbReference>
<evidence type="ECO:0000313" key="1">
    <source>
        <dbReference type="EMBL" id="ATZ16329.1"/>
    </source>
</evidence>
<reference evidence="1 2" key="1">
    <citation type="submission" date="2017-11" db="EMBL/GenBank/DDBJ databases">
        <title>Genome sequence of Entomoplasma freundtii BARC 318 (ATCC 51999).</title>
        <authorList>
            <person name="Lo W.-S."/>
            <person name="Gasparich G.E."/>
            <person name="Kuo C.-H."/>
        </authorList>
    </citation>
    <scope>NUCLEOTIDE SEQUENCE [LARGE SCALE GENOMIC DNA]</scope>
    <source>
        <strain evidence="1 2">BARC 318</strain>
    </source>
</reference>
<gene>
    <name evidence="1" type="ORF">EFREU_v1c03030</name>
</gene>
<keyword evidence="2" id="KW-1185">Reference proteome</keyword>
<organism evidence="1 2">
    <name type="scientific">Entomoplasma freundtii</name>
    <dbReference type="NCBI Taxonomy" id="74700"/>
    <lineage>
        <taxon>Bacteria</taxon>
        <taxon>Bacillati</taxon>
        <taxon>Mycoplasmatota</taxon>
        <taxon>Mollicutes</taxon>
        <taxon>Entomoplasmatales</taxon>
        <taxon>Entomoplasmataceae</taxon>
        <taxon>Entomoplasma</taxon>
    </lineage>
</organism>
<dbReference type="Proteomes" id="UP000232222">
    <property type="component" value="Chromosome"/>
</dbReference>
<sequence>MKTIKTNHGYYLKHRSDNHQSWLKHPFLVVATDEQGFLAVEFSDATGEHPYNGDLNANVFTETLLKQIVMDNEKSNQFEQWQFLQTTNFHVFKIENETLFYPFFTKQSTCDTSKLYYFSFKERLDVSREYDFSETTLISTLTRKVVGNIQAGNFTIYPGNLEKFFSQKLKSQSQKLIKQISPTKLSNLFLKWHY</sequence>
<dbReference type="RefSeq" id="WP_100609280.1">
    <property type="nucleotide sequence ID" value="NZ_CP024962.1"/>
</dbReference>
<accession>A0A2K8NR85</accession>